<dbReference type="InterPro" id="IPR027417">
    <property type="entry name" value="P-loop_NTPase"/>
</dbReference>
<dbReference type="Proteomes" id="UP000199345">
    <property type="component" value="Unassembled WGS sequence"/>
</dbReference>
<gene>
    <name evidence="3" type="ORF">SAMN05216326_13025</name>
</gene>
<dbReference type="InterPro" id="IPR017746">
    <property type="entry name" value="Cellulose_synthase_operon_BcsQ"/>
</dbReference>
<dbReference type="PANTHER" id="PTHR32309:SF13">
    <property type="entry name" value="FERRIC ENTEROBACTIN TRANSPORT PROTEIN FEPE"/>
    <property type="match status" value="1"/>
</dbReference>
<dbReference type="InterPro" id="IPR050445">
    <property type="entry name" value="Bact_polysacc_biosynth/exp"/>
</dbReference>
<keyword evidence="4" id="KW-1185">Reference proteome</keyword>
<name>A0A1I0ESX9_9PROT</name>
<dbReference type="GO" id="GO:0005524">
    <property type="term" value="F:ATP binding"/>
    <property type="evidence" value="ECO:0007669"/>
    <property type="project" value="UniProtKB-KW"/>
</dbReference>
<accession>A0A1I0ESX9</accession>
<reference evidence="4" key="1">
    <citation type="submission" date="2016-10" db="EMBL/GenBank/DDBJ databases">
        <authorList>
            <person name="Varghese N."/>
            <person name="Submissions S."/>
        </authorList>
    </citation>
    <scope>NUCLEOTIDE SEQUENCE [LARGE SCALE GENOMIC DNA]</scope>
    <source>
        <strain evidence="4">Nm71</strain>
    </source>
</reference>
<dbReference type="PANTHER" id="PTHR32309">
    <property type="entry name" value="TYROSINE-PROTEIN KINASE"/>
    <property type="match status" value="1"/>
</dbReference>
<dbReference type="RefSeq" id="WP_090660595.1">
    <property type="nucleotide sequence ID" value="NZ_FOIA01000030.1"/>
</dbReference>
<evidence type="ECO:0000313" key="4">
    <source>
        <dbReference type="Proteomes" id="UP000199345"/>
    </source>
</evidence>
<organism evidence="3 4">
    <name type="scientific">Nitrosomonas marina</name>
    <dbReference type="NCBI Taxonomy" id="917"/>
    <lineage>
        <taxon>Bacteria</taxon>
        <taxon>Pseudomonadati</taxon>
        <taxon>Pseudomonadota</taxon>
        <taxon>Betaproteobacteria</taxon>
        <taxon>Nitrosomonadales</taxon>
        <taxon>Nitrosomonadaceae</taxon>
        <taxon>Nitrosomonas</taxon>
    </lineage>
</organism>
<dbReference type="InterPro" id="IPR037257">
    <property type="entry name" value="T2SS_E_N_sf"/>
</dbReference>
<dbReference type="Pfam" id="PF06564">
    <property type="entry name" value="CBP_BcsQ"/>
    <property type="match status" value="1"/>
</dbReference>
<dbReference type="GO" id="GO:0004713">
    <property type="term" value="F:protein tyrosine kinase activity"/>
    <property type="evidence" value="ECO:0007669"/>
    <property type="project" value="TreeGrafter"/>
</dbReference>
<dbReference type="SUPFAM" id="SSF52540">
    <property type="entry name" value="P-loop containing nucleoside triphosphate hydrolases"/>
    <property type="match status" value="1"/>
</dbReference>
<keyword evidence="1" id="KW-0547">Nucleotide-binding</keyword>
<sequence length="303" mass="33164">MNPSILPAVEFVKPQDASSSLTSSTPRQIRRIGQILLEMGKLTLDDIGNILQLQKKKQVQFGVAARQLELISDNDIQHALACQLDDSRLRTKHQSIAVNLPILNQPDSTLAESIRSVRTQLILRGFPSSQNALAIVGIRKNAGTSHFVASLAAMYSQLGKRTLLIDANFKNPVQHQLFGLTDNRGLADLLTDHANAADVLVTLDSLPNLTLLPSGTSQMNSSELLGLAQFKAIHEMLTSQFDVVLYDTPDIQETIDALMISHYCDFALLLVHKHRSRLADVSAVNKQMADNGITIIGSILIDC</sequence>
<protein>
    <submittedName>
        <fullName evidence="3">Chain length determinant protein tyrosine kinase EpsG</fullName>
    </submittedName>
</protein>
<dbReference type="SUPFAM" id="SSF160246">
    <property type="entry name" value="EspE N-terminal domain-like"/>
    <property type="match status" value="1"/>
</dbReference>
<dbReference type="Gene3D" id="3.40.50.300">
    <property type="entry name" value="P-loop containing nucleotide triphosphate hydrolases"/>
    <property type="match status" value="1"/>
</dbReference>
<evidence type="ECO:0000256" key="1">
    <source>
        <dbReference type="ARBA" id="ARBA00022741"/>
    </source>
</evidence>
<dbReference type="OrthoDB" id="9808257at2"/>
<proteinExistence type="predicted"/>
<dbReference type="InterPro" id="IPR005702">
    <property type="entry name" value="Wzc-like_C"/>
</dbReference>
<keyword evidence="2" id="KW-0067">ATP-binding</keyword>
<evidence type="ECO:0000313" key="3">
    <source>
        <dbReference type="EMBL" id="SET48613.1"/>
    </source>
</evidence>
<dbReference type="CDD" id="cd05387">
    <property type="entry name" value="BY-kinase"/>
    <property type="match status" value="1"/>
</dbReference>
<dbReference type="NCBIfam" id="TIGR01007">
    <property type="entry name" value="eps_fam"/>
    <property type="match status" value="1"/>
</dbReference>
<keyword evidence="3" id="KW-0418">Kinase</keyword>
<keyword evidence="3" id="KW-0808">Transferase</keyword>
<evidence type="ECO:0000256" key="2">
    <source>
        <dbReference type="ARBA" id="ARBA00022840"/>
    </source>
</evidence>
<dbReference type="EMBL" id="FOIA01000030">
    <property type="protein sequence ID" value="SET48613.1"/>
    <property type="molecule type" value="Genomic_DNA"/>
</dbReference>
<dbReference type="GO" id="GO:0005886">
    <property type="term" value="C:plasma membrane"/>
    <property type="evidence" value="ECO:0007669"/>
    <property type="project" value="TreeGrafter"/>
</dbReference>
<dbReference type="AlphaFoldDB" id="A0A1I0ESX9"/>